<keyword evidence="1" id="KW-1133">Transmembrane helix</keyword>
<protein>
    <submittedName>
        <fullName evidence="2">Uncharacterized protein</fullName>
    </submittedName>
</protein>
<evidence type="ECO:0000313" key="2">
    <source>
        <dbReference type="EMBL" id="ALG08779.1"/>
    </source>
</evidence>
<dbReference type="OrthoDB" id="3700531at2"/>
<dbReference type="AlphaFoldDB" id="A0A0N9I3E1"/>
<proteinExistence type="predicted"/>
<dbReference type="KEGG" id="kphy:AOZ06_19320"/>
<keyword evidence="1" id="KW-0472">Membrane</keyword>
<gene>
    <name evidence="2" type="ORF">AOZ06_19320</name>
</gene>
<dbReference type="Proteomes" id="UP000063699">
    <property type="component" value="Chromosome"/>
</dbReference>
<feature type="transmembrane region" description="Helical" evidence="1">
    <location>
        <begin position="56"/>
        <end position="79"/>
    </location>
</feature>
<evidence type="ECO:0000313" key="3">
    <source>
        <dbReference type="Proteomes" id="UP000063699"/>
    </source>
</evidence>
<dbReference type="RefSeq" id="WP_054290685.1">
    <property type="nucleotide sequence ID" value="NZ_CP012752.1"/>
</dbReference>
<organism evidence="2 3">
    <name type="scientific">Kibdelosporangium phytohabitans</name>
    <dbReference type="NCBI Taxonomy" id="860235"/>
    <lineage>
        <taxon>Bacteria</taxon>
        <taxon>Bacillati</taxon>
        <taxon>Actinomycetota</taxon>
        <taxon>Actinomycetes</taxon>
        <taxon>Pseudonocardiales</taxon>
        <taxon>Pseudonocardiaceae</taxon>
        <taxon>Kibdelosporangium</taxon>
    </lineage>
</organism>
<accession>A0A0N9I3E1</accession>
<name>A0A0N9I3E1_9PSEU</name>
<reference evidence="2 3" key="1">
    <citation type="submission" date="2015-07" db="EMBL/GenBank/DDBJ databases">
        <title>Genome sequencing of Kibdelosporangium phytohabitans.</title>
        <authorList>
            <person name="Qin S."/>
            <person name="Xing K."/>
        </authorList>
    </citation>
    <scope>NUCLEOTIDE SEQUENCE [LARGE SCALE GENOMIC DNA]</scope>
    <source>
        <strain evidence="2 3">KLBMP1111</strain>
    </source>
</reference>
<dbReference type="STRING" id="860235.AOZ06_19320"/>
<keyword evidence="1" id="KW-0812">Transmembrane</keyword>
<feature type="transmembrane region" description="Helical" evidence="1">
    <location>
        <begin position="110"/>
        <end position="128"/>
    </location>
</feature>
<keyword evidence="3" id="KW-1185">Reference proteome</keyword>
<dbReference type="EMBL" id="CP012752">
    <property type="protein sequence ID" value="ALG08779.1"/>
    <property type="molecule type" value="Genomic_DNA"/>
</dbReference>
<evidence type="ECO:0000256" key="1">
    <source>
        <dbReference type="SAM" id="Phobius"/>
    </source>
</evidence>
<feature type="transmembrane region" description="Helical" evidence="1">
    <location>
        <begin position="24"/>
        <end position="44"/>
    </location>
</feature>
<sequence length="138" mass="14779">MTNETTHESANGTGRQRMPGKLKLAMGILVFQALSNGFLGYLIIDAVTGWGRTSNSGLLYFVGFLSIGIALVLLGCVLMAGTRQRWIRPTVIGIEVLGLIGGVINLFSGQVTAFVGIGLAIGVLSMFGRDDIREWFSE</sequence>